<dbReference type="KEGG" id="dzi:111300766"/>
<name>A0A6P5ZHV1_DURZI</name>
<dbReference type="InterPro" id="IPR035940">
    <property type="entry name" value="CAP_sf"/>
</dbReference>
<evidence type="ECO:0000256" key="1">
    <source>
        <dbReference type="SAM" id="SignalP"/>
    </source>
</evidence>
<dbReference type="SUPFAM" id="SSF55797">
    <property type="entry name" value="PR-1-like"/>
    <property type="match status" value="1"/>
</dbReference>
<dbReference type="RefSeq" id="XP_022752117.1">
    <property type="nucleotide sequence ID" value="XM_022896382.1"/>
</dbReference>
<protein>
    <submittedName>
        <fullName evidence="4">STS14 protein-like</fullName>
    </submittedName>
</protein>
<reference evidence="4" key="1">
    <citation type="submission" date="2025-08" db="UniProtKB">
        <authorList>
            <consortium name="RefSeq"/>
        </authorList>
    </citation>
    <scope>IDENTIFICATION</scope>
    <source>
        <tissue evidence="4">Fruit stalk</tissue>
    </source>
</reference>
<dbReference type="GeneID" id="111300766"/>
<dbReference type="AlphaFoldDB" id="A0A6P5ZHV1"/>
<organism evidence="3 4">
    <name type="scientific">Durio zibethinus</name>
    <name type="common">Durian</name>
    <dbReference type="NCBI Taxonomy" id="66656"/>
    <lineage>
        <taxon>Eukaryota</taxon>
        <taxon>Viridiplantae</taxon>
        <taxon>Streptophyta</taxon>
        <taxon>Embryophyta</taxon>
        <taxon>Tracheophyta</taxon>
        <taxon>Spermatophyta</taxon>
        <taxon>Magnoliopsida</taxon>
        <taxon>eudicotyledons</taxon>
        <taxon>Gunneridae</taxon>
        <taxon>Pentapetalae</taxon>
        <taxon>rosids</taxon>
        <taxon>malvids</taxon>
        <taxon>Malvales</taxon>
        <taxon>Malvaceae</taxon>
        <taxon>Helicteroideae</taxon>
        <taxon>Durio</taxon>
    </lineage>
</organism>
<keyword evidence="3" id="KW-1185">Reference proteome</keyword>
<dbReference type="PRINTS" id="PR00837">
    <property type="entry name" value="V5TPXLIKE"/>
</dbReference>
<accession>A0A6P5ZHV1</accession>
<dbReference type="Gene3D" id="3.40.33.10">
    <property type="entry name" value="CAP"/>
    <property type="match status" value="1"/>
</dbReference>
<feature type="domain" description="SCP" evidence="2">
    <location>
        <begin position="38"/>
        <end position="172"/>
    </location>
</feature>
<dbReference type="Proteomes" id="UP000515121">
    <property type="component" value="Unplaced"/>
</dbReference>
<dbReference type="InterPro" id="IPR001283">
    <property type="entry name" value="CRISP-related"/>
</dbReference>
<evidence type="ECO:0000259" key="2">
    <source>
        <dbReference type="SMART" id="SM00198"/>
    </source>
</evidence>
<dbReference type="PANTHER" id="PTHR10334">
    <property type="entry name" value="CYSTEINE-RICH SECRETORY PROTEIN-RELATED"/>
    <property type="match status" value="1"/>
</dbReference>
<gene>
    <name evidence="4" type="primary">LOC111300766</name>
</gene>
<feature type="signal peptide" evidence="1">
    <location>
        <begin position="1"/>
        <end position="18"/>
    </location>
</feature>
<dbReference type="CDD" id="cd05381">
    <property type="entry name" value="CAP_PR-1"/>
    <property type="match status" value="1"/>
</dbReference>
<dbReference type="OrthoDB" id="337038at2759"/>
<evidence type="ECO:0000313" key="4">
    <source>
        <dbReference type="RefSeq" id="XP_022752117.1"/>
    </source>
</evidence>
<dbReference type="Pfam" id="PF00188">
    <property type="entry name" value="CAP"/>
    <property type="match status" value="1"/>
</dbReference>
<proteinExistence type="predicted"/>
<dbReference type="SMART" id="SM00198">
    <property type="entry name" value="SCP"/>
    <property type="match status" value="1"/>
</dbReference>
<dbReference type="InterPro" id="IPR014044">
    <property type="entry name" value="CAP_dom"/>
</dbReference>
<evidence type="ECO:0000313" key="3">
    <source>
        <dbReference type="Proteomes" id="UP000515121"/>
    </source>
</evidence>
<feature type="chain" id="PRO_5028114927" evidence="1">
    <location>
        <begin position="19"/>
        <end position="176"/>
    </location>
</feature>
<keyword evidence="1" id="KW-0732">Signal</keyword>
<sequence>MANAFVAVLVLAICHSTAQGVASATSHGITAPAVMPGTAAREFLDAHNQARAEVRVGTLKWSEQLANATSRLARYQRNKMGCQIANLTGDKYGANQFWGGAARTPRMVVASWVKEKSYYDYASNSCAPNYKCGLYTQVVWKNSSELGCAQATCKDRMTFTICFYNPPGNYEGERPY</sequence>
<dbReference type="FunFam" id="3.40.33.10:FF:000004">
    <property type="entry name" value="CAP, cysteine-rich secretory protein, antigen 5"/>
    <property type="match status" value="1"/>
</dbReference>